<protein>
    <submittedName>
        <fullName evidence="1">Uncharacterized protein</fullName>
    </submittedName>
</protein>
<dbReference type="Proteomes" id="UP000295293">
    <property type="component" value="Unassembled WGS sequence"/>
</dbReference>
<name>A0A4R6Z285_9GAMM</name>
<gene>
    <name evidence="1" type="ORF">DFR29_104110</name>
</gene>
<accession>A0A4R6Z285</accession>
<dbReference type="RefSeq" id="WP_133818051.1">
    <property type="nucleotide sequence ID" value="NZ_SNZH01000004.1"/>
</dbReference>
<keyword evidence="2" id="KW-1185">Reference proteome</keyword>
<organism evidence="1 2">
    <name type="scientific">Tahibacter aquaticus</name>
    <dbReference type="NCBI Taxonomy" id="520092"/>
    <lineage>
        <taxon>Bacteria</taxon>
        <taxon>Pseudomonadati</taxon>
        <taxon>Pseudomonadota</taxon>
        <taxon>Gammaproteobacteria</taxon>
        <taxon>Lysobacterales</taxon>
        <taxon>Rhodanobacteraceae</taxon>
        <taxon>Tahibacter</taxon>
    </lineage>
</organism>
<evidence type="ECO:0000313" key="2">
    <source>
        <dbReference type="Proteomes" id="UP000295293"/>
    </source>
</evidence>
<comment type="caution">
    <text evidence="1">The sequence shown here is derived from an EMBL/GenBank/DDBJ whole genome shotgun (WGS) entry which is preliminary data.</text>
</comment>
<evidence type="ECO:0000313" key="1">
    <source>
        <dbReference type="EMBL" id="TDR45682.1"/>
    </source>
</evidence>
<dbReference type="EMBL" id="SNZH01000004">
    <property type="protein sequence ID" value="TDR45682.1"/>
    <property type="molecule type" value="Genomic_DNA"/>
</dbReference>
<dbReference type="AlphaFoldDB" id="A0A4R6Z285"/>
<proteinExistence type="predicted"/>
<reference evidence="1 2" key="1">
    <citation type="submission" date="2019-03" db="EMBL/GenBank/DDBJ databases">
        <title>Genomic Encyclopedia of Type Strains, Phase IV (KMG-IV): sequencing the most valuable type-strain genomes for metagenomic binning, comparative biology and taxonomic classification.</title>
        <authorList>
            <person name="Goeker M."/>
        </authorList>
    </citation>
    <scope>NUCLEOTIDE SEQUENCE [LARGE SCALE GENOMIC DNA]</scope>
    <source>
        <strain evidence="1 2">DSM 21667</strain>
    </source>
</reference>
<sequence>MQTYLDAHAAFVHWLDGAADCDPTAEQVEQAMFALAAQAAQRGMTGAHWMFVVDGLIAHAKRRCPDNPELSSFVARGFDFSTKWPPAISI</sequence>